<accession>A0ABN2VXE3</accession>
<dbReference type="EMBL" id="BAAAPY010000004">
    <property type="protein sequence ID" value="GAA2076346.1"/>
    <property type="molecule type" value="Genomic_DNA"/>
</dbReference>
<evidence type="ECO:0000313" key="1">
    <source>
        <dbReference type="EMBL" id="GAA2076346.1"/>
    </source>
</evidence>
<name>A0ABN2VXE3_9ACTN</name>
<comment type="caution">
    <text evidence="1">The sequence shown here is derived from an EMBL/GenBank/DDBJ whole genome shotgun (WGS) entry which is preliminary data.</text>
</comment>
<evidence type="ECO:0000313" key="2">
    <source>
        <dbReference type="Proteomes" id="UP001501480"/>
    </source>
</evidence>
<organism evidence="1 2">
    <name type="scientific">Aeromicrobium halocynthiae</name>
    <dbReference type="NCBI Taxonomy" id="560557"/>
    <lineage>
        <taxon>Bacteria</taxon>
        <taxon>Bacillati</taxon>
        <taxon>Actinomycetota</taxon>
        <taxon>Actinomycetes</taxon>
        <taxon>Propionibacteriales</taxon>
        <taxon>Nocardioidaceae</taxon>
        <taxon>Aeromicrobium</taxon>
    </lineage>
</organism>
<keyword evidence="2" id="KW-1185">Reference proteome</keyword>
<protein>
    <submittedName>
        <fullName evidence="1">Uncharacterized protein</fullName>
    </submittedName>
</protein>
<reference evidence="1 2" key="1">
    <citation type="journal article" date="2019" name="Int. J. Syst. Evol. Microbiol.">
        <title>The Global Catalogue of Microorganisms (GCM) 10K type strain sequencing project: providing services to taxonomists for standard genome sequencing and annotation.</title>
        <authorList>
            <consortium name="The Broad Institute Genomics Platform"/>
            <consortium name="The Broad Institute Genome Sequencing Center for Infectious Disease"/>
            <person name="Wu L."/>
            <person name="Ma J."/>
        </authorList>
    </citation>
    <scope>NUCLEOTIDE SEQUENCE [LARGE SCALE GENOMIC DNA]</scope>
    <source>
        <strain evidence="1 2">JCM 15749</strain>
    </source>
</reference>
<gene>
    <name evidence="1" type="ORF">GCM10009821_14490</name>
</gene>
<dbReference type="Proteomes" id="UP001501480">
    <property type="component" value="Unassembled WGS sequence"/>
</dbReference>
<proteinExistence type="predicted"/>
<sequence length="127" mass="14271">MKPYWEHPVLRQAVLDESWIATVIATPGSLTVMIDAALPENSPLWREPLPGEVGSWRKAVLRFLQVEELRWIDPGTPQAENDGSLTYNTFHVVEFDGNRYHLDSDAGEIHLTVEDVAIEFEPEASGS</sequence>
<dbReference type="RefSeq" id="WP_344326416.1">
    <property type="nucleotide sequence ID" value="NZ_BAAAPY010000004.1"/>
</dbReference>